<dbReference type="SUPFAM" id="SSF75304">
    <property type="entry name" value="Amidase signature (AS) enzymes"/>
    <property type="match status" value="1"/>
</dbReference>
<dbReference type="PROSITE" id="PS00571">
    <property type="entry name" value="AMIDASES"/>
    <property type="match status" value="1"/>
</dbReference>
<feature type="domain" description="Amidase" evidence="1">
    <location>
        <begin position="35"/>
        <end position="434"/>
    </location>
</feature>
<evidence type="ECO:0000313" key="3">
    <source>
        <dbReference type="Proteomes" id="UP000640052"/>
    </source>
</evidence>
<organism evidence="2 3">
    <name type="scientific">Acrocarpospora phusangensis</name>
    <dbReference type="NCBI Taxonomy" id="1070424"/>
    <lineage>
        <taxon>Bacteria</taxon>
        <taxon>Bacillati</taxon>
        <taxon>Actinomycetota</taxon>
        <taxon>Actinomycetes</taxon>
        <taxon>Streptosporangiales</taxon>
        <taxon>Streptosporangiaceae</taxon>
        <taxon>Acrocarpospora</taxon>
    </lineage>
</organism>
<accession>A0A919QC76</accession>
<dbReference type="AlphaFoldDB" id="A0A919QC76"/>
<protein>
    <submittedName>
        <fullName evidence="2">Amidohydrolase</fullName>
    </submittedName>
</protein>
<dbReference type="InterPro" id="IPR023631">
    <property type="entry name" value="Amidase_dom"/>
</dbReference>
<dbReference type="InterPro" id="IPR020556">
    <property type="entry name" value="Amidase_CS"/>
</dbReference>
<sequence length="450" mass="46420">MSDSVRAMTSRGFFAGRTVTELGREMSAGRLSAAELVDQALDSIDSLDAPINAFVTVDAEGARLAARQADAERAAGVDRGPLHGIPVAVKDIIDTAGMATRMGSAHFADHIPDRDATCVRLLREAGAVIVGKTTTHEFAYGPTGDVSHNGPSRNPYDTALMTGGSSGGSAAAVAAGMVPLAVGTDTGGSVRIPAALCGVFGFKPAYGAIPIDGVFPLASSLDHVGVLAGTAEDCGVAYRVLAGQAPPGAAEETPVRVAWLVTDSAVVDPAVAALVRGRFPDSEEIALPGVAELFRTYATIQGSEAYAVHADRVARSPHLFNPEVLDRLRHGEIPGWRYVRAVAARESFRRQASALLDRYDLLALPTVAVLAPPIGAREADIAGARVPVRDSLLTLTSLWNLAGLPALSVPAGVVGGLPVGAQLVCAPGREELLLAYADRLRGGHAALLAG</sequence>
<dbReference type="InterPro" id="IPR000120">
    <property type="entry name" value="Amidase"/>
</dbReference>
<dbReference type="GO" id="GO:0003824">
    <property type="term" value="F:catalytic activity"/>
    <property type="evidence" value="ECO:0007669"/>
    <property type="project" value="InterPro"/>
</dbReference>
<name>A0A919QC76_9ACTN</name>
<dbReference type="InterPro" id="IPR036928">
    <property type="entry name" value="AS_sf"/>
</dbReference>
<dbReference type="PANTHER" id="PTHR11895">
    <property type="entry name" value="TRANSAMIDASE"/>
    <property type="match status" value="1"/>
</dbReference>
<dbReference type="EMBL" id="BOOA01000037">
    <property type="protein sequence ID" value="GIH26242.1"/>
    <property type="molecule type" value="Genomic_DNA"/>
</dbReference>
<dbReference type="Pfam" id="PF01425">
    <property type="entry name" value="Amidase"/>
    <property type="match status" value="1"/>
</dbReference>
<evidence type="ECO:0000313" key="2">
    <source>
        <dbReference type="EMBL" id="GIH26242.1"/>
    </source>
</evidence>
<gene>
    <name evidence="2" type="ORF">Aph01nite_45520</name>
</gene>
<reference evidence="2" key="1">
    <citation type="submission" date="2021-01" db="EMBL/GenBank/DDBJ databases">
        <title>Whole genome shotgun sequence of Acrocarpospora phusangensis NBRC 108782.</title>
        <authorList>
            <person name="Komaki H."/>
            <person name="Tamura T."/>
        </authorList>
    </citation>
    <scope>NUCLEOTIDE SEQUENCE</scope>
    <source>
        <strain evidence="2">NBRC 108782</strain>
    </source>
</reference>
<comment type="caution">
    <text evidence="2">The sequence shown here is derived from an EMBL/GenBank/DDBJ whole genome shotgun (WGS) entry which is preliminary data.</text>
</comment>
<dbReference type="PANTHER" id="PTHR11895:SF176">
    <property type="entry name" value="AMIDASE AMID-RELATED"/>
    <property type="match status" value="1"/>
</dbReference>
<dbReference type="Gene3D" id="3.90.1300.10">
    <property type="entry name" value="Amidase signature (AS) domain"/>
    <property type="match status" value="1"/>
</dbReference>
<keyword evidence="3" id="KW-1185">Reference proteome</keyword>
<dbReference type="Proteomes" id="UP000640052">
    <property type="component" value="Unassembled WGS sequence"/>
</dbReference>
<evidence type="ECO:0000259" key="1">
    <source>
        <dbReference type="Pfam" id="PF01425"/>
    </source>
</evidence>
<proteinExistence type="predicted"/>